<organism evidence="1 2">
    <name type="scientific">Corynebacterium tuberculostearicum</name>
    <dbReference type="NCBI Taxonomy" id="38304"/>
    <lineage>
        <taxon>Bacteria</taxon>
        <taxon>Bacillati</taxon>
        <taxon>Actinomycetota</taxon>
        <taxon>Actinomycetes</taxon>
        <taxon>Mycobacteriales</taxon>
        <taxon>Corynebacteriaceae</taxon>
        <taxon>Corynebacterium</taxon>
    </lineage>
</organism>
<gene>
    <name evidence="1" type="ORF">JDP02_02535</name>
</gene>
<keyword evidence="2" id="KW-1185">Reference proteome</keyword>
<proteinExistence type="predicted"/>
<evidence type="ECO:0000313" key="2">
    <source>
        <dbReference type="Proteomes" id="UP000603369"/>
    </source>
</evidence>
<comment type="caution">
    <text evidence="1">The sequence shown here is derived from an EMBL/GenBank/DDBJ whole genome shotgun (WGS) entry which is preliminary data.</text>
</comment>
<protein>
    <submittedName>
        <fullName evidence="1">Uncharacterized protein</fullName>
    </submittedName>
</protein>
<dbReference type="EMBL" id="JAEHFL010000003">
    <property type="protein sequence ID" value="MBK3427389.1"/>
    <property type="molecule type" value="Genomic_DNA"/>
</dbReference>
<evidence type="ECO:0000313" key="1">
    <source>
        <dbReference type="EMBL" id="MBK3427389.1"/>
    </source>
</evidence>
<name>A0A8I1LC79_9CORY</name>
<dbReference type="AlphaFoldDB" id="A0A8I1LC79"/>
<sequence>MYQDKPSFVNYHLIACLRRTHKLLKTDFLIQENFDSTLKLKDFLTEFLKKLDAIPKSKSNETNKRTEFILGQANALEQCLEQSLVEMDSEYINCAFEKLKRAINSRYEEAKPYKHIDRALIAISRNLVDAGRTPRKTLETFNKRFEKFPAIKPQDFLTVLTQLLREKQRDYEVAVVLDGISNINLTKLPREIQDCVKTLRRGKEQWFSQAERGRLKKFCEQHWDSAKKPRAKRAQKKELRCVIMVVKVRAWDQDGAREKALVMADQIVDLVNVANRGKHIGVKRKVFVLELQTGRQSNNKGDTRVHGQLEPMVLDSYSAISNSLRFASRLKTERSKTVSVLFAWIALESFFSGSSNAQGKVITNIALLGSRAASRGVVSYCRKILRVEIQNMQDAPSSDHERHELLTLQGLSLFDFHQYLLQTTAEAADLKPNLSPLAHWRFKEAAKRLRTGDSIQAYVVEIKENLEWALTRMAHYRNQTVHSARTENTAETSLAPLSAEIIDFSLEVVSILDKKQPANFQLALESYAEKIRNQMEEWGKDERCSPKLLGERDASEYRVLEDADEGP</sequence>
<reference evidence="1 2" key="1">
    <citation type="submission" date="2020-12" db="EMBL/GenBank/DDBJ databases">
        <title>Draft genome sequence of the commensal strain Corynebacterium tuberculostearicum MFP09/CIP 102622 isolated from human skin.</title>
        <authorList>
            <person name="Boukerb A.M."/>
            <person name="Janvier X."/>
            <person name="Feuilloley M.G.J."/>
            <person name="Groboillot A."/>
        </authorList>
    </citation>
    <scope>NUCLEOTIDE SEQUENCE [LARGE SCALE GENOMIC DNA]</scope>
    <source>
        <strain evidence="1 2">CIP 102622</strain>
    </source>
</reference>
<dbReference type="RefSeq" id="WP_200435380.1">
    <property type="nucleotide sequence ID" value="NZ_CP175792.1"/>
</dbReference>
<accession>A0A8I1LC79</accession>
<dbReference type="Proteomes" id="UP000603369">
    <property type="component" value="Unassembled WGS sequence"/>
</dbReference>